<dbReference type="InterPro" id="IPR013212">
    <property type="entry name" value="Mad3/Bub1_I"/>
</dbReference>
<dbReference type="Gene3D" id="1.25.40.430">
    <property type="match status" value="1"/>
</dbReference>
<dbReference type="EMBL" id="CAKLCB010000055">
    <property type="protein sequence ID" value="CAH0514124.1"/>
    <property type="molecule type" value="Genomic_DNA"/>
</dbReference>
<dbReference type="SMART" id="SM00777">
    <property type="entry name" value="Mad3_BUB1_I"/>
    <property type="match status" value="1"/>
</dbReference>
<evidence type="ECO:0000259" key="1">
    <source>
        <dbReference type="SMART" id="SM00777"/>
    </source>
</evidence>
<proteinExistence type="predicted"/>
<sequence length="236" mass="26809">MDQLPMPTVRYMDAQGQFTQILHIGESARSIFLLDKASEQRLRLVIALKEAPRSAATWLELLRCPLGGNPGIYSKLRLLKRALTCIDVEIARDAAEYTEICIMLTKLSDSEKGVRQNFQEMKKRRVGEKQPLRYEEEAAFEYEAGNKEVAKEILELGVDNTALTPIQKEKLLNRVITGRAGYPPVSVSTLRRVLNNLAYSVLRIDRVATLQFTIVKNALQAFLLSVAQLQQRFDRM</sequence>
<protein>
    <recommendedName>
        <fullName evidence="1">BUB1 N-terminal domain-containing protein</fullName>
    </recommendedName>
</protein>
<comment type="caution">
    <text evidence="2">The sequence shown here is derived from an EMBL/GenBank/DDBJ whole genome shotgun (WGS) entry which is preliminary data.</text>
</comment>
<accession>A0AAU9KM78</accession>
<dbReference type="Proteomes" id="UP001160483">
    <property type="component" value="Unassembled WGS sequence"/>
</dbReference>
<feature type="domain" description="BUB1 N-terminal" evidence="1">
    <location>
        <begin position="37"/>
        <end position="158"/>
    </location>
</feature>
<name>A0AAU9KM78_9STRA</name>
<evidence type="ECO:0000313" key="2">
    <source>
        <dbReference type="EMBL" id="CAH0474440.1"/>
    </source>
</evidence>
<evidence type="ECO:0000313" key="5">
    <source>
        <dbReference type="Proteomes" id="UP001160483"/>
    </source>
</evidence>
<reference evidence="2 4" key="1">
    <citation type="submission" date="2021-11" db="EMBL/GenBank/DDBJ databases">
        <authorList>
            <person name="Islam A."/>
            <person name="Islam S."/>
            <person name="Flora M.S."/>
            <person name="Rahman M."/>
            <person name="Ziaur R.M."/>
            <person name="Epstein J.H."/>
            <person name="Hassan M."/>
            <person name="Klassen M."/>
            <person name="Woodard K."/>
            <person name="Webb A."/>
            <person name="Webby R.J."/>
            <person name="El Zowalaty M.E."/>
        </authorList>
    </citation>
    <scope>NUCLEOTIDE SEQUENCE</scope>
    <source>
        <strain evidence="3">Pbs1</strain>
        <strain evidence="2">Pbs3</strain>
    </source>
</reference>
<evidence type="ECO:0000313" key="4">
    <source>
        <dbReference type="Proteomes" id="UP001158986"/>
    </source>
</evidence>
<dbReference type="AlphaFoldDB" id="A0AAU9KM78"/>
<evidence type="ECO:0000313" key="3">
    <source>
        <dbReference type="EMBL" id="CAH0514124.1"/>
    </source>
</evidence>
<dbReference type="Proteomes" id="UP001158986">
    <property type="component" value="Unassembled WGS sequence"/>
</dbReference>
<gene>
    <name evidence="3" type="ORF">PBS001_LOCUS895</name>
    <name evidence="2" type="ORF">PBS003_LOCUS1290</name>
</gene>
<organism evidence="2 5">
    <name type="scientific">Peronospora belbahrii</name>
    <dbReference type="NCBI Taxonomy" id="622444"/>
    <lineage>
        <taxon>Eukaryota</taxon>
        <taxon>Sar</taxon>
        <taxon>Stramenopiles</taxon>
        <taxon>Oomycota</taxon>
        <taxon>Peronosporomycetes</taxon>
        <taxon>Peronosporales</taxon>
        <taxon>Peronosporaceae</taxon>
        <taxon>Peronospora</taxon>
    </lineage>
</organism>
<dbReference type="EMBL" id="CAKKTJ010000108">
    <property type="protein sequence ID" value="CAH0474440.1"/>
    <property type="molecule type" value="Genomic_DNA"/>
</dbReference>
<keyword evidence="4" id="KW-1185">Reference proteome</keyword>